<reference evidence="1 2" key="1">
    <citation type="submission" date="2020-02" db="EMBL/GenBank/DDBJ databases">
        <authorList>
            <person name="Sun Q."/>
        </authorList>
    </citation>
    <scope>NUCLEOTIDE SEQUENCE [LARGE SCALE GENOMIC DNA]</scope>
    <source>
        <strain evidence="1 2">YIM 13062</strain>
    </source>
</reference>
<comment type="caution">
    <text evidence="1">The sequence shown here is derived from an EMBL/GenBank/DDBJ whole genome shotgun (WGS) entry which is preliminary data.</text>
</comment>
<sequence>MVTPAHIPPAELPDRCFTTAEAAACGVTRSQLLGPGYVSVCRNVWATVQHVVPTDPVACLMDVLPAFQLVNPKAAASHTSAALLLGLRLPGRLRTPLPGHVTHFAGHRATRLKGWHGHRENLHEEDCWLHNGIRVTGPVRTVVDLAGLSGPQGPWFMAAEDIVAMLDGVINQHRVGPLSLMPALRSPDDVEFDLKRLAGRRGVARVRSALEFARPGVDSAAETRARLVLMEFGLGEWLTDVELHVPGHRAVWPDLANPDLKLSLQIEGPHHDADAQRVRDIERQRATEAAGWIEIRVLISDLYPPIGSAPGTPPRVVELIRQAIARRAAA</sequence>
<evidence type="ECO:0000313" key="2">
    <source>
        <dbReference type="Proteomes" id="UP000521379"/>
    </source>
</evidence>
<dbReference type="EMBL" id="JAAVUN010000008">
    <property type="protein sequence ID" value="NKE09393.1"/>
    <property type="molecule type" value="Genomic_DNA"/>
</dbReference>
<dbReference type="Proteomes" id="UP000521379">
    <property type="component" value="Unassembled WGS sequence"/>
</dbReference>
<evidence type="ECO:0008006" key="3">
    <source>
        <dbReference type="Google" id="ProtNLM"/>
    </source>
</evidence>
<organism evidence="1 2">
    <name type="scientific">Kocuria subflava</name>
    <dbReference type="NCBI Taxonomy" id="1736139"/>
    <lineage>
        <taxon>Bacteria</taxon>
        <taxon>Bacillati</taxon>
        <taxon>Actinomycetota</taxon>
        <taxon>Actinomycetes</taxon>
        <taxon>Micrococcales</taxon>
        <taxon>Micrococcaceae</taxon>
        <taxon>Kocuria</taxon>
    </lineage>
</organism>
<keyword evidence="2" id="KW-1185">Reference proteome</keyword>
<dbReference type="AlphaFoldDB" id="A0A846TLS1"/>
<name>A0A846TLS1_9MICC</name>
<gene>
    <name evidence="1" type="ORF">GTW58_05450</name>
</gene>
<dbReference type="RefSeq" id="WP_119932035.1">
    <property type="nucleotide sequence ID" value="NZ_JAAVUN010000008.1"/>
</dbReference>
<evidence type="ECO:0000313" key="1">
    <source>
        <dbReference type="EMBL" id="NKE09393.1"/>
    </source>
</evidence>
<accession>A0A846TLS1</accession>
<protein>
    <recommendedName>
        <fullName evidence="3">DUF559 domain-containing protein</fullName>
    </recommendedName>
</protein>
<proteinExistence type="predicted"/>